<dbReference type="InterPro" id="IPR036156">
    <property type="entry name" value="Beta-gal/glucu_dom_sf"/>
</dbReference>
<dbReference type="PANTHER" id="PTHR42732:SF1">
    <property type="entry name" value="BETA-MANNOSIDASE"/>
    <property type="match status" value="1"/>
</dbReference>
<dbReference type="InterPro" id="IPR023232">
    <property type="entry name" value="Glyco_hydro_2_AS"/>
</dbReference>
<organism evidence="9 10">
    <name type="scientific">Persicobacter diffluens</name>
    <dbReference type="NCBI Taxonomy" id="981"/>
    <lineage>
        <taxon>Bacteria</taxon>
        <taxon>Pseudomonadati</taxon>
        <taxon>Bacteroidota</taxon>
        <taxon>Cytophagia</taxon>
        <taxon>Cytophagales</taxon>
        <taxon>Persicobacteraceae</taxon>
        <taxon>Persicobacter</taxon>
    </lineage>
</organism>
<comment type="caution">
    <text evidence="9">The sequence shown here is derived from an EMBL/GenBank/DDBJ whole genome shotgun (WGS) entry which is preliminary data.</text>
</comment>
<dbReference type="InterPro" id="IPR006104">
    <property type="entry name" value="Glyco_hydro_2_N"/>
</dbReference>
<comment type="similarity">
    <text evidence="1">Belongs to the glycosyl hydrolase 2 family.</text>
</comment>
<dbReference type="Pfam" id="PF00703">
    <property type="entry name" value="Glyco_hydro_2"/>
    <property type="match status" value="1"/>
</dbReference>
<dbReference type="GO" id="GO:0004553">
    <property type="term" value="F:hydrolase activity, hydrolyzing O-glycosyl compounds"/>
    <property type="evidence" value="ECO:0007669"/>
    <property type="project" value="InterPro"/>
</dbReference>
<dbReference type="Pfam" id="PF16355">
    <property type="entry name" value="DUF4982"/>
    <property type="match status" value="1"/>
</dbReference>
<evidence type="ECO:0000259" key="7">
    <source>
        <dbReference type="Pfam" id="PF16355"/>
    </source>
</evidence>
<gene>
    <name evidence="9" type="ORF">PEDI_33060</name>
</gene>
<evidence type="ECO:0000259" key="8">
    <source>
        <dbReference type="Pfam" id="PF18565"/>
    </source>
</evidence>
<dbReference type="Pfam" id="PF02836">
    <property type="entry name" value="Glyco_hydro_2_C"/>
    <property type="match status" value="1"/>
</dbReference>
<accession>A0AAN5AL08</accession>
<dbReference type="Gene3D" id="3.20.20.80">
    <property type="entry name" value="Glycosidases"/>
    <property type="match status" value="1"/>
</dbReference>
<feature type="domain" description="Glycoside hydrolase family 2 immunoglobulin-like beta-sandwich" evidence="4">
    <location>
        <begin position="183"/>
        <end position="289"/>
    </location>
</feature>
<dbReference type="InterPro" id="IPR006101">
    <property type="entry name" value="Glyco_hydro_2"/>
</dbReference>
<dbReference type="Proteomes" id="UP001310022">
    <property type="component" value="Unassembled WGS sequence"/>
</dbReference>
<evidence type="ECO:0000259" key="6">
    <source>
        <dbReference type="Pfam" id="PF02837"/>
    </source>
</evidence>
<dbReference type="InterPro" id="IPR006103">
    <property type="entry name" value="Glyco_hydro_2_cat"/>
</dbReference>
<dbReference type="GO" id="GO:0005975">
    <property type="term" value="P:carbohydrate metabolic process"/>
    <property type="evidence" value="ECO:0007669"/>
    <property type="project" value="InterPro"/>
</dbReference>
<keyword evidence="3" id="KW-0326">Glycosidase</keyword>
<name>A0AAN5AL08_9BACT</name>
<feature type="domain" description="Glycoside hydrolase family 2" evidence="8">
    <location>
        <begin position="732"/>
        <end position="829"/>
    </location>
</feature>
<dbReference type="SUPFAM" id="SSF51445">
    <property type="entry name" value="(Trans)glycosidases"/>
    <property type="match status" value="1"/>
</dbReference>
<sequence>MRPIYFLLLIIGNLACQSTPESRKVEDFNFNWKFHWGDVGEAYQMTFNDTNWEQLRLPHDWSIQFPFTQKNAAGATGFLPGGIGWYRKNFRVPKTDQGKHVFICFDGVYNNAEVWINGHYLGKRPYGYVNFEYELTPHLKWGEENIIAVKADRSAFIDSRWYPGSGIYRNVKLVTTHDLHIPIHGTFVETLSIEEERAEINIALELVNLSAEKENIKLINEVWFDGKKITQKEEKLKLKEQFTRSHALKMDIEQAVLWDISQPKMYQLITKIEIQGQEVDQYTTPFGIRTFEFTKNQGFFLNGQDRMIKGVCLHHDGGLVGAAVPKGVWKRRLKKLKNAGVNAIRTAHNPPSAEFLDLCDQMGFIVQHEFFDEWDNPKDKRHNYNQQQSDSLTIGYTRYFREWGERDLKAVMKRDRNHPSIVMWSIGNEIEWTYPSYGNATGYWGKHKTGNINYYWDEPRLNKEEMQDIFAQSKKDNPALTTTAQRLSRWTKEMDKNRPVTANLVMPTVSNFSGYSEALDVVGLSYRQAVYGYMSRNYPEMTFLGTENWTRYHEWKAIEEHPAMTGIFLWTGINYMGESRSWPKKGSGSGLLDFAGFENPSYHMFKSIWSEEPHLYITTQTAEKSPYRLAGNQIMEKEENWAIRQKWGWQEVNEHWNYEKGALIAVEVYTNQTAIELFLNEKSLGIQKLSDVNDHILKWMVPFQAGKLEARAVNAPNISTIIETAKQPSKMKLNMVEGEITKDPYAVAHLEVQLMDQEGLPVKHSEAYIQFEIEGPAKLLGVDNGSPTNVQAYQNHQIETHQGKALAIIQSQGKAGKVKININGEGLEPIEKHIYLN</sequence>
<dbReference type="Gene3D" id="2.60.120.260">
    <property type="entry name" value="Galactose-binding domain-like"/>
    <property type="match status" value="1"/>
</dbReference>
<proteinExistence type="inferred from homology"/>
<evidence type="ECO:0000313" key="9">
    <source>
        <dbReference type="EMBL" id="GJM62754.1"/>
    </source>
</evidence>
<evidence type="ECO:0000259" key="5">
    <source>
        <dbReference type="Pfam" id="PF02836"/>
    </source>
</evidence>
<dbReference type="EMBL" id="BQKE01000002">
    <property type="protein sequence ID" value="GJM62754.1"/>
    <property type="molecule type" value="Genomic_DNA"/>
</dbReference>
<dbReference type="AlphaFoldDB" id="A0AAN5AL08"/>
<dbReference type="InterPro" id="IPR008979">
    <property type="entry name" value="Galactose-bd-like_sf"/>
</dbReference>
<dbReference type="Pfam" id="PF02837">
    <property type="entry name" value="Glyco_hydro_2_N"/>
    <property type="match status" value="1"/>
</dbReference>
<evidence type="ECO:0000313" key="10">
    <source>
        <dbReference type="Proteomes" id="UP001310022"/>
    </source>
</evidence>
<dbReference type="InterPro" id="IPR040605">
    <property type="entry name" value="Glyco_hydro2_dom5"/>
</dbReference>
<dbReference type="InterPro" id="IPR032311">
    <property type="entry name" value="DUF4982"/>
</dbReference>
<feature type="domain" description="Glycoside hydrolase family 2 catalytic" evidence="5">
    <location>
        <begin position="295"/>
        <end position="496"/>
    </location>
</feature>
<dbReference type="PANTHER" id="PTHR42732">
    <property type="entry name" value="BETA-GALACTOSIDASE"/>
    <property type="match status" value="1"/>
</dbReference>
<evidence type="ECO:0000256" key="2">
    <source>
        <dbReference type="ARBA" id="ARBA00022801"/>
    </source>
</evidence>
<evidence type="ECO:0000256" key="1">
    <source>
        <dbReference type="ARBA" id="ARBA00007401"/>
    </source>
</evidence>
<dbReference type="InterPro" id="IPR051913">
    <property type="entry name" value="GH2_Domain-Containing"/>
</dbReference>
<dbReference type="PROSITE" id="PS00608">
    <property type="entry name" value="GLYCOSYL_HYDROL_F2_2"/>
    <property type="match status" value="1"/>
</dbReference>
<dbReference type="SUPFAM" id="SSF49303">
    <property type="entry name" value="beta-Galactosidase/glucuronidase domain"/>
    <property type="match status" value="1"/>
</dbReference>
<dbReference type="PRINTS" id="PR00132">
    <property type="entry name" value="GLHYDRLASE2"/>
</dbReference>
<keyword evidence="10" id="KW-1185">Reference proteome</keyword>
<evidence type="ECO:0000256" key="3">
    <source>
        <dbReference type="ARBA" id="ARBA00023295"/>
    </source>
</evidence>
<dbReference type="SUPFAM" id="SSF49785">
    <property type="entry name" value="Galactose-binding domain-like"/>
    <property type="match status" value="1"/>
</dbReference>
<dbReference type="InterPro" id="IPR013783">
    <property type="entry name" value="Ig-like_fold"/>
</dbReference>
<dbReference type="InterPro" id="IPR017853">
    <property type="entry name" value="GH"/>
</dbReference>
<protein>
    <submittedName>
        <fullName evidence="9">Beta-galactosidase</fullName>
    </submittedName>
</protein>
<evidence type="ECO:0000259" key="4">
    <source>
        <dbReference type="Pfam" id="PF00703"/>
    </source>
</evidence>
<dbReference type="RefSeq" id="WP_338237992.1">
    <property type="nucleotide sequence ID" value="NZ_BQKE01000002.1"/>
</dbReference>
<reference evidence="9 10" key="1">
    <citation type="submission" date="2021-12" db="EMBL/GenBank/DDBJ databases">
        <title>Genome sequencing of bacteria with rrn-lacking chromosome and rrn-plasmid.</title>
        <authorList>
            <person name="Anda M."/>
            <person name="Iwasaki W."/>
        </authorList>
    </citation>
    <scope>NUCLEOTIDE SEQUENCE [LARGE SCALE GENOMIC DNA]</scope>
    <source>
        <strain evidence="9 10">NBRC 15940</strain>
    </source>
</reference>
<dbReference type="Pfam" id="PF18565">
    <property type="entry name" value="Glyco_hydro2_C5"/>
    <property type="match status" value="1"/>
</dbReference>
<keyword evidence="2" id="KW-0378">Hydrolase</keyword>
<dbReference type="InterPro" id="IPR006102">
    <property type="entry name" value="Ig-like_GH2"/>
</dbReference>
<feature type="domain" description="DUF4982" evidence="7">
    <location>
        <begin position="661"/>
        <end position="714"/>
    </location>
</feature>
<dbReference type="Gene3D" id="2.60.40.10">
    <property type="entry name" value="Immunoglobulins"/>
    <property type="match status" value="3"/>
</dbReference>
<feature type="domain" description="Glycosyl hydrolases family 2 sugar binding" evidence="6">
    <location>
        <begin position="62"/>
        <end position="176"/>
    </location>
</feature>